<evidence type="ECO:0000256" key="7">
    <source>
        <dbReference type="SAM" id="SignalP"/>
    </source>
</evidence>
<name>A0A370I670_9NOCA</name>
<keyword evidence="4 6" id="KW-0472">Membrane</keyword>
<evidence type="ECO:0000313" key="9">
    <source>
        <dbReference type="Proteomes" id="UP000254869"/>
    </source>
</evidence>
<feature type="region of interest" description="Disordered" evidence="5">
    <location>
        <begin position="94"/>
        <end position="132"/>
    </location>
</feature>
<feature type="chain" id="PRO_5039341296" evidence="7">
    <location>
        <begin position="20"/>
        <end position="150"/>
    </location>
</feature>
<keyword evidence="2 6" id="KW-0812">Transmembrane</keyword>
<evidence type="ECO:0000256" key="5">
    <source>
        <dbReference type="SAM" id="MobiDB-lite"/>
    </source>
</evidence>
<feature type="compositionally biased region" description="Basic and acidic residues" evidence="5">
    <location>
        <begin position="96"/>
        <end position="110"/>
    </location>
</feature>
<evidence type="ECO:0000256" key="6">
    <source>
        <dbReference type="SAM" id="Phobius"/>
    </source>
</evidence>
<gene>
    <name evidence="8" type="ORF">DFR76_105559</name>
</gene>
<dbReference type="STRING" id="1210086.GCA_001613105_06919"/>
<dbReference type="InterPro" id="IPR002293">
    <property type="entry name" value="AA/rel_permease1"/>
</dbReference>
<keyword evidence="9" id="KW-1185">Reference proteome</keyword>
<protein>
    <submittedName>
        <fullName evidence="8">Amino acid permease-like protein</fullName>
    </submittedName>
</protein>
<dbReference type="GO" id="GO:0022857">
    <property type="term" value="F:transmembrane transporter activity"/>
    <property type="evidence" value="ECO:0007669"/>
    <property type="project" value="InterPro"/>
</dbReference>
<evidence type="ECO:0000256" key="1">
    <source>
        <dbReference type="ARBA" id="ARBA00004141"/>
    </source>
</evidence>
<feature type="signal peptide" evidence="7">
    <location>
        <begin position="1"/>
        <end position="19"/>
    </location>
</feature>
<feature type="transmembrane region" description="Helical" evidence="6">
    <location>
        <begin position="30"/>
        <end position="53"/>
    </location>
</feature>
<evidence type="ECO:0000256" key="2">
    <source>
        <dbReference type="ARBA" id="ARBA00022692"/>
    </source>
</evidence>
<keyword evidence="7" id="KW-0732">Signal</keyword>
<reference evidence="8 9" key="1">
    <citation type="submission" date="2018-07" db="EMBL/GenBank/DDBJ databases">
        <title>Genomic Encyclopedia of Type Strains, Phase IV (KMG-IV): sequencing the most valuable type-strain genomes for metagenomic binning, comparative biology and taxonomic classification.</title>
        <authorList>
            <person name="Goeker M."/>
        </authorList>
    </citation>
    <scope>NUCLEOTIDE SEQUENCE [LARGE SCALE GENOMIC DNA]</scope>
    <source>
        <strain evidence="8 9">DSM 44290</strain>
    </source>
</reference>
<dbReference type="AlphaFoldDB" id="A0A370I670"/>
<comment type="caution">
    <text evidence="8">The sequence shown here is derived from an EMBL/GenBank/DDBJ whole genome shotgun (WGS) entry which is preliminary data.</text>
</comment>
<dbReference type="Pfam" id="PF13520">
    <property type="entry name" value="AA_permease_2"/>
    <property type="match status" value="1"/>
</dbReference>
<dbReference type="GO" id="GO:0016020">
    <property type="term" value="C:membrane"/>
    <property type="evidence" value="ECO:0007669"/>
    <property type="project" value="UniProtKB-SubCell"/>
</dbReference>
<keyword evidence="3 6" id="KW-1133">Transmembrane helix</keyword>
<proteinExistence type="predicted"/>
<accession>A0A370I670</accession>
<organism evidence="8 9">
    <name type="scientific">Nocardia pseudobrasiliensis</name>
    <dbReference type="NCBI Taxonomy" id="45979"/>
    <lineage>
        <taxon>Bacteria</taxon>
        <taxon>Bacillati</taxon>
        <taxon>Actinomycetota</taxon>
        <taxon>Actinomycetes</taxon>
        <taxon>Mycobacteriales</taxon>
        <taxon>Nocardiaceae</taxon>
        <taxon>Nocardia</taxon>
    </lineage>
</organism>
<dbReference type="Proteomes" id="UP000254869">
    <property type="component" value="Unassembled WGS sequence"/>
</dbReference>
<evidence type="ECO:0000256" key="3">
    <source>
        <dbReference type="ARBA" id="ARBA00022989"/>
    </source>
</evidence>
<sequence length="150" mass="16620">MRNYLSWITLALMTTSSVASLRSAPTMAVYGLACVFLYLLPALLFLLPTAFVAAELASGWDGGVYKWVGEGLAKPLGFLAVWRRGARATELALSGRDQHRGGRTRQPADHRRPRGDHRHRIGHRNLLPRQSAGISSPSRYIEAGRYDEMS</sequence>
<feature type="compositionally biased region" description="Basic residues" evidence="5">
    <location>
        <begin position="111"/>
        <end position="123"/>
    </location>
</feature>
<evidence type="ECO:0000256" key="4">
    <source>
        <dbReference type="ARBA" id="ARBA00023136"/>
    </source>
</evidence>
<evidence type="ECO:0000313" key="8">
    <source>
        <dbReference type="EMBL" id="RDI66235.1"/>
    </source>
</evidence>
<dbReference type="EMBL" id="QQBC01000005">
    <property type="protein sequence ID" value="RDI66235.1"/>
    <property type="molecule type" value="Genomic_DNA"/>
</dbReference>
<comment type="subcellular location">
    <subcellularLocation>
        <location evidence="1">Membrane</location>
        <topology evidence="1">Multi-pass membrane protein</topology>
    </subcellularLocation>
</comment>